<accession>A0ABW5PMS9</accession>
<evidence type="ECO:0000313" key="1">
    <source>
        <dbReference type="EMBL" id="MFD2616180.1"/>
    </source>
</evidence>
<proteinExistence type="predicted"/>
<gene>
    <name evidence="1" type="ORF">ACFSTF_02495</name>
</gene>
<protein>
    <submittedName>
        <fullName evidence="1">Uncharacterized protein</fullName>
    </submittedName>
</protein>
<comment type="caution">
    <text evidence="1">The sequence shown here is derived from an EMBL/GenBank/DDBJ whole genome shotgun (WGS) entry which is preliminary data.</text>
</comment>
<sequence length="67" mass="8217">MINGQRTIKNGKFVTLNEKQIIQKAKIYREKMKKGAYQAVQQARQQQPYFERMYREFFKRLFKKSPK</sequence>
<keyword evidence="2" id="KW-1185">Reference proteome</keyword>
<evidence type="ECO:0000313" key="2">
    <source>
        <dbReference type="Proteomes" id="UP001597458"/>
    </source>
</evidence>
<organism evidence="1 2">
    <name type="scientific">Terrilactibacillus laevilacticus</name>
    <dbReference type="NCBI Taxonomy" id="1380157"/>
    <lineage>
        <taxon>Bacteria</taxon>
        <taxon>Bacillati</taxon>
        <taxon>Bacillota</taxon>
        <taxon>Bacilli</taxon>
        <taxon>Bacillales</taxon>
        <taxon>Bacillaceae</taxon>
        <taxon>Terrilactibacillus</taxon>
    </lineage>
</organism>
<name>A0ABW5PMS9_9BACI</name>
<reference evidence="2" key="1">
    <citation type="journal article" date="2019" name="Int. J. Syst. Evol. Microbiol.">
        <title>The Global Catalogue of Microorganisms (GCM) 10K type strain sequencing project: providing services to taxonomists for standard genome sequencing and annotation.</title>
        <authorList>
            <consortium name="The Broad Institute Genomics Platform"/>
            <consortium name="The Broad Institute Genome Sequencing Center for Infectious Disease"/>
            <person name="Wu L."/>
            <person name="Ma J."/>
        </authorList>
    </citation>
    <scope>NUCLEOTIDE SEQUENCE [LARGE SCALE GENOMIC DNA]</scope>
    <source>
        <strain evidence="2">TISTR 2241</strain>
    </source>
</reference>
<dbReference type="Proteomes" id="UP001597458">
    <property type="component" value="Unassembled WGS sequence"/>
</dbReference>
<dbReference type="EMBL" id="JBHUMR010000007">
    <property type="protein sequence ID" value="MFD2616180.1"/>
    <property type="molecule type" value="Genomic_DNA"/>
</dbReference>